<dbReference type="RefSeq" id="WP_207940547.1">
    <property type="nucleotide sequence ID" value="NZ_CP147251.1"/>
</dbReference>
<reference evidence="2 3" key="2">
    <citation type="submission" date="2024-03" db="EMBL/GenBank/DDBJ databases">
        <title>The Genome Sequence of Enterococcus sp. DIV2402.</title>
        <authorList>
            <consortium name="The Broad Institute Genomics Platform"/>
            <consortium name="The Broad Institute Microbial Omics Core"/>
            <consortium name="The Broad Institute Genomic Center for Infectious Diseases"/>
            <person name="Earl A."/>
            <person name="Manson A."/>
            <person name="Gilmore M."/>
            <person name="Schwartman J."/>
            <person name="Shea T."/>
            <person name="Abouelleil A."/>
            <person name="Cao P."/>
            <person name="Chapman S."/>
            <person name="Cusick C."/>
            <person name="Young S."/>
            <person name="Neafsey D."/>
            <person name="Nusbaum C."/>
            <person name="Birren B."/>
        </authorList>
    </citation>
    <scope>NUCLEOTIDE SEQUENCE [LARGE SCALE GENOMIC DNA]</scope>
    <source>
        <strain evidence="2 3">DIV2402</strain>
    </source>
</reference>
<dbReference type="InterPro" id="IPR016181">
    <property type="entry name" value="Acyl_CoA_acyltransferase"/>
</dbReference>
<evidence type="ECO:0000313" key="2">
    <source>
        <dbReference type="EMBL" id="WYJ77308.1"/>
    </source>
</evidence>
<feature type="domain" description="N-acetyltransferase" evidence="1">
    <location>
        <begin position="5"/>
        <end position="144"/>
    </location>
</feature>
<organism evidence="2 3">
    <name type="scientific">Candidatus Enterococcus lowellii</name>
    <dbReference type="NCBI Taxonomy" id="2230877"/>
    <lineage>
        <taxon>Bacteria</taxon>
        <taxon>Bacillati</taxon>
        <taxon>Bacillota</taxon>
        <taxon>Bacilli</taxon>
        <taxon>Lactobacillales</taxon>
        <taxon>Enterococcaceae</taxon>
        <taxon>Enterococcus</taxon>
    </lineage>
</organism>
<sequence>MWKVKGLKELTSEELLEVLRLRIDTFVVEQTRIYHEVDDYDKVAYHVFYQTEQGVEAYARVFNLEDHVTFGRVVIQKTLRGTGQGKELMTHILETCQTYFKGQEIVIESQEQVVSFYKKFGFEIIGETFIFEGTPHVEMKLEKAVL</sequence>
<proteinExistence type="predicted"/>
<dbReference type="Gene3D" id="3.40.630.30">
    <property type="match status" value="1"/>
</dbReference>
<name>A0ABZ2SNE9_9ENTE</name>
<dbReference type="PROSITE" id="PS51186">
    <property type="entry name" value="GNAT"/>
    <property type="match status" value="1"/>
</dbReference>
<dbReference type="InterPro" id="IPR000182">
    <property type="entry name" value="GNAT_dom"/>
</dbReference>
<dbReference type="SUPFAM" id="SSF55729">
    <property type="entry name" value="Acyl-CoA N-acyltransferases (Nat)"/>
    <property type="match status" value="1"/>
</dbReference>
<dbReference type="Pfam" id="PF13673">
    <property type="entry name" value="Acetyltransf_10"/>
    <property type="match status" value="1"/>
</dbReference>
<reference evidence="2 3" key="1">
    <citation type="submission" date="2021-03" db="EMBL/GenBank/DDBJ databases">
        <authorList>
            <person name="Gilmore M.S."/>
            <person name="Schwartzman J."/>
            <person name="Van Tyne D."/>
            <person name="Martin M."/>
            <person name="Earl A.M."/>
            <person name="Manson A.L."/>
            <person name="Straub T."/>
            <person name="Salamzade R."/>
            <person name="Saavedra J."/>
            <person name="Lebreton F."/>
            <person name="Prichula J."/>
            <person name="Schaufler K."/>
            <person name="Gaca A."/>
            <person name="Sgardioli B."/>
            <person name="Wagenaar J."/>
            <person name="Strong T."/>
        </authorList>
    </citation>
    <scope>NUCLEOTIDE SEQUENCE [LARGE SCALE GENOMIC DNA]</scope>
    <source>
        <strain evidence="2 3">DIV2402</strain>
    </source>
</reference>
<gene>
    <name evidence="2" type="ORF">DOK78_001946</name>
</gene>
<keyword evidence="3" id="KW-1185">Reference proteome</keyword>
<evidence type="ECO:0000259" key="1">
    <source>
        <dbReference type="PROSITE" id="PS51186"/>
    </source>
</evidence>
<evidence type="ECO:0000313" key="3">
    <source>
        <dbReference type="Proteomes" id="UP000664701"/>
    </source>
</evidence>
<dbReference type="EMBL" id="CP147251">
    <property type="protein sequence ID" value="WYJ77308.1"/>
    <property type="molecule type" value="Genomic_DNA"/>
</dbReference>
<accession>A0ABZ2SNE9</accession>
<protein>
    <submittedName>
        <fullName evidence="2">ElaA protein</fullName>
    </submittedName>
</protein>
<dbReference type="Proteomes" id="UP000664701">
    <property type="component" value="Chromosome"/>
</dbReference>